<dbReference type="EMBL" id="CP031093">
    <property type="protein sequence ID" value="QCF26834.1"/>
    <property type="molecule type" value="Genomic_DNA"/>
</dbReference>
<dbReference type="Proteomes" id="UP000298049">
    <property type="component" value="Chromosome"/>
</dbReference>
<proteinExistence type="predicted"/>
<feature type="signal peptide" evidence="1">
    <location>
        <begin position="1"/>
        <end position="21"/>
    </location>
</feature>
<dbReference type="RefSeq" id="WP_136549540.1">
    <property type="nucleotide sequence ID" value="NZ_CP031093.1"/>
</dbReference>
<name>A0A4P7XJV4_9ALTE</name>
<evidence type="ECO:0000313" key="3">
    <source>
        <dbReference type="Proteomes" id="UP000298049"/>
    </source>
</evidence>
<keyword evidence="3" id="KW-1185">Reference proteome</keyword>
<sequence>MTKRLSPVLFGLMVIATTTAAADPGQWTGQAEVGLLMTTGNSEETNLKGALDLTQDLEQWRTNYEAAALYSESEETTTAERYRLAAQGDYKLDERQFVFLRGAYEDDRFSGYDFQSSATGGYGNRIWTRGDASFLELSAGVGYRYNRLDEVNSDGEDAEDEAIARLAAQFDYELTPTSLFHQELGSEIGLEENSVLSVSETSIQAKFLNDYALKAAYRIEHNSDAPAGSESVNTEAAFTMLYTF</sequence>
<evidence type="ECO:0000313" key="2">
    <source>
        <dbReference type="EMBL" id="QCF26834.1"/>
    </source>
</evidence>
<gene>
    <name evidence="2" type="ORF">soil367_13320</name>
</gene>
<accession>A0A4P7XJV4</accession>
<keyword evidence="1" id="KW-0732">Signal</keyword>
<protein>
    <submittedName>
        <fullName evidence="2">DUF481 domain-containing protein</fullName>
    </submittedName>
</protein>
<dbReference type="InterPro" id="IPR007433">
    <property type="entry name" value="DUF481"/>
</dbReference>
<reference evidence="2 3" key="1">
    <citation type="submission" date="2018-07" db="EMBL/GenBank/DDBJ databases">
        <title>Marsedoiliclastica nanhaica gen. nov. sp. nov., a novel marine hydrocarbonoclastic bacterium isolated from an in-situ enriched hydrocarbon-degrading consortium in deep-sea sediment.</title>
        <authorList>
            <person name="Dong C."/>
            <person name="Ma T."/>
            <person name="Liu R."/>
            <person name="Shao Z."/>
        </authorList>
    </citation>
    <scope>NUCLEOTIDE SEQUENCE [LARGE SCALE GENOMIC DNA]</scope>
    <source>
        <strain evidence="3">soil36-7</strain>
    </source>
</reference>
<dbReference type="KEGG" id="hmi:soil367_13320"/>
<feature type="chain" id="PRO_5020980798" evidence="1">
    <location>
        <begin position="22"/>
        <end position="244"/>
    </location>
</feature>
<dbReference type="OrthoDB" id="5292716at2"/>
<organism evidence="2 3">
    <name type="scientific">Hydrocarboniclastica marina</name>
    <dbReference type="NCBI Taxonomy" id="2259620"/>
    <lineage>
        <taxon>Bacteria</taxon>
        <taxon>Pseudomonadati</taxon>
        <taxon>Pseudomonadota</taxon>
        <taxon>Gammaproteobacteria</taxon>
        <taxon>Alteromonadales</taxon>
        <taxon>Alteromonadaceae</taxon>
        <taxon>Hydrocarboniclastica</taxon>
    </lineage>
</organism>
<dbReference type="Pfam" id="PF04338">
    <property type="entry name" value="DUF481"/>
    <property type="match status" value="1"/>
</dbReference>
<evidence type="ECO:0000256" key="1">
    <source>
        <dbReference type="SAM" id="SignalP"/>
    </source>
</evidence>
<dbReference type="AlphaFoldDB" id="A0A4P7XJV4"/>